<evidence type="ECO:0000313" key="1">
    <source>
        <dbReference type="EMBL" id="MFE8699180.1"/>
    </source>
</evidence>
<dbReference type="RefSeq" id="WP_389357166.1">
    <property type="nucleotide sequence ID" value="NZ_JBIACK010000001.1"/>
</dbReference>
<dbReference type="EMBL" id="JBIACK010000001">
    <property type="protein sequence ID" value="MFE8699180.1"/>
    <property type="molecule type" value="Genomic_DNA"/>
</dbReference>
<sequence length="128" mass="14979">MKVESVIRLVNTMCKDHKYAKARPLIVSEWKRLTESKNYHLLNSSAQQFIKIIKEEQENGTIVHLSYTDKQVLNVINSYVKDSHFQYARKIFSEHLALLEKQEAQSWLTSDARYIFNAWKNSTSSDPS</sequence>
<protein>
    <submittedName>
        <fullName evidence="1">Uncharacterized protein</fullName>
    </submittedName>
</protein>
<accession>A0ABW6K8B8</accession>
<name>A0ABW6K8B8_9BACI</name>
<keyword evidence="2" id="KW-1185">Reference proteome</keyword>
<reference evidence="1 2" key="1">
    <citation type="submission" date="2024-08" db="EMBL/GenBank/DDBJ databases">
        <title>Two novel Cytobacillus novel species.</title>
        <authorList>
            <person name="Liu G."/>
        </authorList>
    </citation>
    <scope>NUCLEOTIDE SEQUENCE [LARGE SCALE GENOMIC DNA]</scope>
    <source>
        <strain evidence="1 2">FJAT-54145</strain>
    </source>
</reference>
<gene>
    <name evidence="1" type="ORF">ACFYKX_00945</name>
</gene>
<dbReference type="Proteomes" id="UP001601059">
    <property type="component" value="Unassembled WGS sequence"/>
</dbReference>
<proteinExistence type="predicted"/>
<evidence type="ECO:0000313" key="2">
    <source>
        <dbReference type="Proteomes" id="UP001601059"/>
    </source>
</evidence>
<comment type="caution">
    <text evidence="1">The sequence shown here is derived from an EMBL/GenBank/DDBJ whole genome shotgun (WGS) entry which is preliminary data.</text>
</comment>
<organism evidence="1 2">
    <name type="scientific">Cytobacillus spartinae</name>
    <dbReference type="NCBI Taxonomy" id="3299023"/>
    <lineage>
        <taxon>Bacteria</taxon>
        <taxon>Bacillati</taxon>
        <taxon>Bacillota</taxon>
        <taxon>Bacilli</taxon>
        <taxon>Bacillales</taxon>
        <taxon>Bacillaceae</taxon>
        <taxon>Cytobacillus</taxon>
    </lineage>
</organism>